<dbReference type="Pfam" id="PF02518">
    <property type="entry name" value="HATPase_c"/>
    <property type="match status" value="1"/>
</dbReference>
<dbReference type="STRING" id="1796616.A4V09_23700"/>
<dbReference type="Gene3D" id="3.30.565.10">
    <property type="entry name" value="Histidine kinase-like ATPase, C-terminal domain"/>
    <property type="match status" value="1"/>
</dbReference>
<gene>
    <name evidence="2" type="ORF">A4V09_23700</name>
</gene>
<dbReference type="OrthoDB" id="368131at2"/>
<proteinExistence type="predicted"/>
<keyword evidence="3" id="KW-1185">Reference proteome</keyword>
<evidence type="ECO:0000313" key="3">
    <source>
        <dbReference type="Proteomes" id="UP000092574"/>
    </source>
</evidence>
<sequence length="57" mass="6231">MRNVPHDMVCDREAGNQRQGLGLMLVRQIAEVHGGGMEVSHGESGGFRVVIRLPYGI</sequence>
<protein>
    <recommendedName>
        <fullName evidence="1">Histidine kinase/HSP90-like ATPase domain-containing protein</fullName>
    </recommendedName>
</protein>
<feature type="domain" description="Histidine kinase/HSP90-like ATPase" evidence="1">
    <location>
        <begin position="14"/>
        <end position="55"/>
    </location>
</feature>
<reference evidence="2" key="1">
    <citation type="submission" date="2017-04" db="EMBL/GenBank/DDBJ databases">
        <title>Complete Genome Sequences of Twelve Strains of a Stable Defined Moderately Diverse Mouse Microbiota 2 (sDMDMm2).</title>
        <authorList>
            <person name="Uchimura Y."/>
            <person name="Wyss M."/>
            <person name="Brugiroux S."/>
            <person name="Limenitakis J.P."/>
            <person name="Stecher B."/>
            <person name="McCoy K.D."/>
            <person name="Macpherson A.J."/>
        </authorList>
    </citation>
    <scope>NUCLEOTIDE SEQUENCE</scope>
    <source>
        <strain evidence="2">YL58</strain>
    </source>
</reference>
<dbReference type="InterPro" id="IPR036890">
    <property type="entry name" value="HATPase_C_sf"/>
</dbReference>
<dbReference type="InterPro" id="IPR003594">
    <property type="entry name" value="HATPase_dom"/>
</dbReference>
<dbReference type="SUPFAM" id="SSF55874">
    <property type="entry name" value="ATPase domain of HSP90 chaperone/DNA topoisomerase II/histidine kinase"/>
    <property type="match status" value="1"/>
</dbReference>
<dbReference type="EMBL" id="CP015405">
    <property type="protein sequence ID" value="ARE64856.1"/>
    <property type="molecule type" value="Genomic_DNA"/>
</dbReference>
<name>A0A1V0QEI5_9FIRM</name>
<organism evidence="2 3">
    <name type="scientific">Blautia pseudococcoides</name>
    <dbReference type="NCBI Taxonomy" id="1796616"/>
    <lineage>
        <taxon>Bacteria</taxon>
        <taxon>Bacillati</taxon>
        <taxon>Bacillota</taxon>
        <taxon>Clostridia</taxon>
        <taxon>Lachnospirales</taxon>
        <taxon>Lachnospiraceae</taxon>
        <taxon>Blautia</taxon>
    </lineage>
</organism>
<dbReference type="AlphaFoldDB" id="A0A1V0QEI5"/>
<evidence type="ECO:0000259" key="1">
    <source>
        <dbReference type="Pfam" id="PF02518"/>
    </source>
</evidence>
<dbReference type="KEGG" id="byl:A4V09_23700"/>
<accession>A0A1V0QEI5</accession>
<dbReference type="Proteomes" id="UP000092574">
    <property type="component" value="Chromosome"/>
</dbReference>
<evidence type="ECO:0000313" key="2">
    <source>
        <dbReference type="EMBL" id="ARE64856.1"/>
    </source>
</evidence>